<dbReference type="OMA" id="QSHWATH"/>
<proteinExistence type="predicted"/>
<comment type="subcellular location">
    <subcellularLocation>
        <location evidence="2">Chromosome</location>
    </subcellularLocation>
    <subcellularLocation>
        <location evidence="1">Nucleus</location>
    </subcellularLocation>
</comment>
<dbReference type="GO" id="GO:0003714">
    <property type="term" value="F:transcription corepressor activity"/>
    <property type="evidence" value="ECO:0007669"/>
    <property type="project" value="InterPro"/>
</dbReference>
<dbReference type="InterPro" id="IPR057053">
    <property type="entry name" value="MYND_ZMYND11_ZMYD8"/>
</dbReference>
<dbReference type="AlphaFoldDB" id="A0A8R1I337"/>
<evidence type="ECO:0000313" key="15">
    <source>
        <dbReference type="EnsemblMetazoa" id="CJA16892.1"/>
    </source>
</evidence>
<keyword evidence="13" id="KW-0175">Coiled coil</keyword>
<evidence type="ECO:0000256" key="4">
    <source>
        <dbReference type="ARBA" id="ARBA00022723"/>
    </source>
</evidence>
<evidence type="ECO:0000256" key="2">
    <source>
        <dbReference type="ARBA" id="ARBA00004286"/>
    </source>
</evidence>
<evidence type="ECO:0000256" key="3">
    <source>
        <dbReference type="ARBA" id="ARBA00022454"/>
    </source>
</evidence>
<dbReference type="Pfam" id="PF24324">
    <property type="entry name" value="MYND_ZMYND11_ZMYD8"/>
    <property type="match status" value="1"/>
</dbReference>
<keyword evidence="11" id="KW-0539">Nucleus</keyword>
<organism evidence="15 16">
    <name type="scientific">Caenorhabditis japonica</name>
    <dbReference type="NCBI Taxonomy" id="281687"/>
    <lineage>
        <taxon>Eukaryota</taxon>
        <taxon>Metazoa</taxon>
        <taxon>Ecdysozoa</taxon>
        <taxon>Nematoda</taxon>
        <taxon>Chromadorea</taxon>
        <taxon>Rhabditida</taxon>
        <taxon>Rhabditina</taxon>
        <taxon>Rhabditomorpha</taxon>
        <taxon>Rhabditoidea</taxon>
        <taxon>Rhabditidae</taxon>
        <taxon>Peloderinae</taxon>
        <taxon>Caenorhabditis</taxon>
    </lineage>
</organism>
<dbReference type="FunFam" id="6.10.140.2220:FF:000002">
    <property type="entry name" value="Protein kinase C-binding protein 1 isoform C"/>
    <property type="match status" value="1"/>
</dbReference>
<dbReference type="PROSITE" id="PS50865">
    <property type="entry name" value="ZF_MYND_2"/>
    <property type="match status" value="1"/>
</dbReference>
<keyword evidence="6" id="KW-0862">Zinc</keyword>
<dbReference type="GO" id="GO:0005634">
    <property type="term" value="C:nucleus"/>
    <property type="evidence" value="ECO:0007669"/>
    <property type="project" value="UniProtKB-SubCell"/>
</dbReference>
<evidence type="ECO:0000256" key="13">
    <source>
        <dbReference type="SAM" id="Coils"/>
    </source>
</evidence>
<evidence type="ECO:0000256" key="1">
    <source>
        <dbReference type="ARBA" id="ARBA00004123"/>
    </source>
</evidence>
<dbReference type="InterPro" id="IPR002893">
    <property type="entry name" value="Znf_MYND"/>
</dbReference>
<name>A0A8R1I337_CAEJA</name>
<keyword evidence="9" id="KW-0103">Bromodomain</keyword>
<evidence type="ECO:0000256" key="9">
    <source>
        <dbReference type="ARBA" id="ARBA00023117"/>
    </source>
</evidence>
<keyword evidence="7" id="KW-0156">Chromatin regulator</keyword>
<dbReference type="PANTHER" id="PTHR46379:SF1">
    <property type="entry name" value="ZINC FINGER MYND DOMAIN-CONTAINING PROTEIN 11"/>
    <property type="match status" value="1"/>
</dbReference>
<evidence type="ECO:0000313" key="16">
    <source>
        <dbReference type="Proteomes" id="UP000005237"/>
    </source>
</evidence>
<evidence type="ECO:0000256" key="5">
    <source>
        <dbReference type="ARBA" id="ARBA00022771"/>
    </source>
</evidence>
<dbReference type="PROSITE" id="PS01360">
    <property type="entry name" value="ZF_MYND_1"/>
    <property type="match status" value="1"/>
</dbReference>
<dbReference type="GO" id="GO:0008270">
    <property type="term" value="F:zinc ion binding"/>
    <property type="evidence" value="ECO:0007669"/>
    <property type="project" value="UniProtKB-KW"/>
</dbReference>
<evidence type="ECO:0000259" key="14">
    <source>
        <dbReference type="PROSITE" id="PS50865"/>
    </source>
</evidence>
<dbReference type="SUPFAM" id="SSF144232">
    <property type="entry name" value="HIT/MYND zinc finger-like"/>
    <property type="match status" value="1"/>
</dbReference>
<feature type="coiled-coil region" evidence="13">
    <location>
        <begin position="74"/>
        <end position="127"/>
    </location>
</feature>
<keyword evidence="8" id="KW-0805">Transcription regulation</keyword>
<keyword evidence="5 12" id="KW-0863">Zinc-finger</keyword>
<dbReference type="Gene3D" id="6.10.140.2220">
    <property type="match status" value="1"/>
</dbReference>
<evidence type="ECO:0000256" key="10">
    <source>
        <dbReference type="ARBA" id="ARBA00023163"/>
    </source>
</evidence>
<reference evidence="15" key="2">
    <citation type="submission" date="2022-06" db="UniProtKB">
        <authorList>
            <consortium name="EnsemblMetazoa"/>
        </authorList>
    </citation>
    <scope>IDENTIFICATION</scope>
    <source>
        <strain evidence="15">DF5081</strain>
    </source>
</reference>
<accession>A0A8R1I337</accession>
<protein>
    <submittedName>
        <fullName evidence="15">MYND-type domain-containing protein</fullName>
    </submittedName>
</protein>
<reference evidence="16" key="1">
    <citation type="submission" date="2010-08" db="EMBL/GenBank/DDBJ databases">
        <authorList>
            <consortium name="Caenorhabditis japonica Sequencing Consortium"/>
            <person name="Wilson R.K."/>
        </authorList>
    </citation>
    <scope>NUCLEOTIDE SEQUENCE [LARGE SCALE GENOMIC DNA]</scope>
    <source>
        <strain evidence="16">DF5081</strain>
    </source>
</reference>
<dbReference type="GO" id="GO:0009966">
    <property type="term" value="P:regulation of signal transduction"/>
    <property type="evidence" value="ECO:0007669"/>
    <property type="project" value="TreeGrafter"/>
</dbReference>
<dbReference type="GO" id="GO:0005694">
    <property type="term" value="C:chromosome"/>
    <property type="evidence" value="ECO:0007669"/>
    <property type="project" value="UniProtKB-SubCell"/>
</dbReference>
<keyword evidence="4" id="KW-0479">Metal-binding</keyword>
<dbReference type="PANTHER" id="PTHR46379">
    <property type="entry name" value="ZINC FINGER MYND DOMAIN-CONTAINING"/>
    <property type="match status" value="1"/>
</dbReference>
<dbReference type="GO" id="GO:0034243">
    <property type="term" value="P:regulation of transcription elongation by RNA polymerase II"/>
    <property type="evidence" value="ECO:0007669"/>
    <property type="project" value="InterPro"/>
</dbReference>
<evidence type="ECO:0000256" key="12">
    <source>
        <dbReference type="PROSITE-ProRule" id="PRU00134"/>
    </source>
</evidence>
<feature type="domain" description="MYND-type" evidence="14">
    <location>
        <begin position="130"/>
        <end position="164"/>
    </location>
</feature>
<evidence type="ECO:0000256" key="8">
    <source>
        <dbReference type="ARBA" id="ARBA00023015"/>
    </source>
</evidence>
<dbReference type="EnsemblMetazoa" id="CJA16892.1">
    <property type="protein sequence ID" value="CJA16892.1"/>
    <property type="gene ID" value="WBGene00136096"/>
</dbReference>
<keyword evidence="16" id="KW-1185">Reference proteome</keyword>
<dbReference type="Proteomes" id="UP000005237">
    <property type="component" value="Unassembled WGS sequence"/>
</dbReference>
<keyword evidence="10" id="KW-0804">Transcription</keyword>
<evidence type="ECO:0000256" key="6">
    <source>
        <dbReference type="ARBA" id="ARBA00022833"/>
    </source>
</evidence>
<evidence type="ECO:0000256" key="11">
    <source>
        <dbReference type="ARBA" id="ARBA00023242"/>
    </source>
</evidence>
<keyword evidence="3" id="KW-0158">Chromosome</keyword>
<sequence>MYCFTTGGAMNNGSIPKIVKMSNGGGGHQIDMTIEEKTRKLMVDLQKHWTIDYKNSQEKALVELTEKLHQEFLADQLKIRSELLQQFKEQLEQTRTEMELKYREDLKAESAKLNEKHRRELAAAKKKQWCWQCENEAIYHCCWNTAYCSVDCQQGHWATHRKFCRRKKGGSGAPGNAAPAMQS</sequence>
<dbReference type="InterPro" id="IPR047269">
    <property type="entry name" value="ZMY11"/>
</dbReference>
<evidence type="ECO:0000256" key="7">
    <source>
        <dbReference type="ARBA" id="ARBA00022853"/>
    </source>
</evidence>
<dbReference type="GO" id="GO:0140006">
    <property type="term" value="F:histone H3 reader activity"/>
    <property type="evidence" value="ECO:0007669"/>
    <property type="project" value="UniProtKB-ARBA"/>
</dbReference>